<dbReference type="GO" id="GO:0003951">
    <property type="term" value="F:NAD+ kinase activity"/>
    <property type="evidence" value="ECO:0007669"/>
    <property type="project" value="UniProtKB-UniRule"/>
</dbReference>
<dbReference type="EMBL" id="NRQW01000404">
    <property type="protein sequence ID" value="PLZ87442.1"/>
    <property type="molecule type" value="Genomic_DNA"/>
</dbReference>
<sequence>MPKVGIIYNDVKPIAGRVAIELKEKFTAHGWDVCITTGIGGMLGYSTPESPICHTPIEGLTPPGFDSETKFAIVLGGDGTVLAASRLVAHCGIPMLTVNTGHMGFLTETYLNQLPQAVEQLMADKYEVEERAMLTVKVFRGDSIQWEALCLNEMVLHREPLTSMCHFEIAVGRHAPVDIAADGVIISTPTGSTAYSLSAGGPVVTPGVPALQLVPICPHSLASRALVFPDTEPVNIYPVNTPRLVMVVDGNGGCYVLPDDRVNVERSQYCAKFIRLQPPEFFRVLREKLGWGLPHIAKPTSVELP</sequence>
<dbReference type="GO" id="GO:0006741">
    <property type="term" value="P:NADP+ biosynthetic process"/>
    <property type="evidence" value="ECO:0007669"/>
    <property type="project" value="UniProtKB-UniRule"/>
</dbReference>
<dbReference type="AlphaFoldDB" id="A0A2N6K0E6"/>
<feature type="binding site" evidence="9">
    <location>
        <position position="182"/>
    </location>
    <ligand>
        <name>NAD(+)</name>
        <dbReference type="ChEBI" id="CHEBI:57540"/>
    </ligand>
</feature>
<dbReference type="Gene3D" id="2.60.200.30">
    <property type="entry name" value="Probable inorganic polyphosphate/atp-NAD kinase, domain 2"/>
    <property type="match status" value="1"/>
</dbReference>
<comment type="subcellular location">
    <subcellularLocation>
        <location evidence="9">Cytoplasm</location>
    </subcellularLocation>
</comment>
<comment type="caution">
    <text evidence="10">The sequence shown here is derived from an EMBL/GenBank/DDBJ whole genome shotgun (WGS) entry which is preliminary data.</text>
</comment>
<dbReference type="Pfam" id="PF01513">
    <property type="entry name" value="NAD_kinase"/>
    <property type="match status" value="1"/>
</dbReference>
<keyword evidence="6 9" id="KW-0521">NADP</keyword>
<dbReference type="RefSeq" id="WP_016867159.1">
    <property type="nucleotide sequence ID" value="NZ_CAWNVR010000518.1"/>
</dbReference>
<dbReference type="SUPFAM" id="SSF111331">
    <property type="entry name" value="NAD kinase/diacylglycerol kinase-like"/>
    <property type="match status" value="1"/>
</dbReference>
<evidence type="ECO:0000256" key="6">
    <source>
        <dbReference type="ARBA" id="ARBA00022857"/>
    </source>
</evidence>
<evidence type="ECO:0000256" key="8">
    <source>
        <dbReference type="ARBA" id="ARBA00047925"/>
    </source>
</evidence>
<dbReference type="GO" id="GO:0005737">
    <property type="term" value="C:cytoplasm"/>
    <property type="evidence" value="ECO:0007669"/>
    <property type="project" value="UniProtKB-SubCell"/>
</dbReference>
<dbReference type="NCBIfam" id="NF002732">
    <property type="entry name" value="PRK02649.1"/>
    <property type="match status" value="1"/>
</dbReference>
<comment type="caution">
    <text evidence="9">Lacks conserved residue(s) required for the propagation of feature annotation.</text>
</comment>
<evidence type="ECO:0000256" key="9">
    <source>
        <dbReference type="HAMAP-Rule" id="MF_00361"/>
    </source>
</evidence>
<feature type="binding site" evidence="9">
    <location>
        <begin position="78"/>
        <end position="79"/>
    </location>
    <ligand>
        <name>NAD(+)</name>
        <dbReference type="ChEBI" id="CHEBI:57540"/>
    </ligand>
</feature>
<dbReference type="HAMAP" id="MF_00361">
    <property type="entry name" value="NAD_kinase"/>
    <property type="match status" value="1"/>
</dbReference>
<dbReference type="PANTHER" id="PTHR20275:SF13">
    <property type="entry name" value="NAD KINASE 2"/>
    <property type="match status" value="1"/>
</dbReference>
<dbReference type="InterPro" id="IPR017438">
    <property type="entry name" value="ATP-NAD_kinase_N"/>
</dbReference>
<gene>
    <name evidence="10" type="primary">ppnK</name>
    <name evidence="9" type="synonym">nadK</name>
    <name evidence="10" type="ORF">CEN44_17475</name>
</gene>
<evidence type="ECO:0000256" key="2">
    <source>
        <dbReference type="ARBA" id="ARBA00022679"/>
    </source>
</evidence>
<dbReference type="Proteomes" id="UP000235036">
    <property type="component" value="Unassembled WGS sequence"/>
</dbReference>
<proteinExistence type="inferred from homology"/>
<evidence type="ECO:0000256" key="5">
    <source>
        <dbReference type="ARBA" id="ARBA00022840"/>
    </source>
</evidence>
<feature type="binding site" evidence="9">
    <location>
        <position position="251"/>
    </location>
    <ligand>
        <name>NAD(+)</name>
        <dbReference type="ChEBI" id="CHEBI:57540"/>
    </ligand>
</feature>
<comment type="catalytic activity">
    <reaction evidence="8 9">
        <text>NAD(+) + ATP = ADP + NADP(+) + H(+)</text>
        <dbReference type="Rhea" id="RHEA:18629"/>
        <dbReference type="ChEBI" id="CHEBI:15378"/>
        <dbReference type="ChEBI" id="CHEBI:30616"/>
        <dbReference type="ChEBI" id="CHEBI:57540"/>
        <dbReference type="ChEBI" id="CHEBI:58349"/>
        <dbReference type="ChEBI" id="CHEBI:456216"/>
        <dbReference type="EC" id="2.7.1.23"/>
    </reaction>
</comment>
<reference evidence="10 11" key="1">
    <citation type="submission" date="2017-08" db="EMBL/GenBank/DDBJ databases">
        <title>Genomes of Fischerella (Mastigocladus) sp. strains.</title>
        <authorList>
            <person name="Miller S.R."/>
        </authorList>
    </citation>
    <scope>NUCLEOTIDE SEQUENCE [LARGE SCALE GENOMIC DNA]</scope>
    <source>
        <strain evidence="10 11">CCMEE 5323</strain>
    </source>
</reference>
<name>A0A2N6K0E6_FISMU</name>
<feature type="binding site" evidence="9">
    <location>
        <begin position="193"/>
        <end position="198"/>
    </location>
    <ligand>
        <name>NAD(+)</name>
        <dbReference type="ChEBI" id="CHEBI:57540"/>
    </ligand>
</feature>
<dbReference type="GO" id="GO:0005524">
    <property type="term" value="F:ATP binding"/>
    <property type="evidence" value="ECO:0007669"/>
    <property type="project" value="UniProtKB-KW"/>
</dbReference>
<evidence type="ECO:0000256" key="1">
    <source>
        <dbReference type="ARBA" id="ARBA00022490"/>
    </source>
</evidence>
<evidence type="ECO:0000313" key="11">
    <source>
        <dbReference type="Proteomes" id="UP000235036"/>
    </source>
</evidence>
<accession>A0A2N6K0E6</accession>
<evidence type="ECO:0000256" key="4">
    <source>
        <dbReference type="ARBA" id="ARBA00022777"/>
    </source>
</evidence>
<dbReference type="GO" id="GO:0046872">
    <property type="term" value="F:metal ion binding"/>
    <property type="evidence" value="ECO:0007669"/>
    <property type="project" value="UniProtKB-UniRule"/>
</dbReference>
<dbReference type="Pfam" id="PF20143">
    <property type="entry name" value="NAD_kinase_C"/>
    <property type="match status" value="1"/>
</dbReference>
<dbReference type="InterPro" id="IPR016064">
    <property type="entry name" value="NAD/diacylglycerol_kinase_sf"/>
</dbReference>
<keyword evidence="11" id="KW-1185">Reference proteome</keyword>
<comment type="function">
    <text evidence="9">Involved in the regulation of the intracellular balance of NAD and NADP, and is a key enzyme in the biosynthesis of NADP. Catalyzes specifically the phosphorylation on 2'-hydroxyl of the adenosine moiety of NAD to yield NADP.</text>
</comment>
<evidence type="ECO:0000313" key="10">
    <source>
        <dbReference type="EMBL" id="PLZ87442.1"/>
    </source>
</evidence>
<evidence type="ECO:0000256" key="3">
    <source>
        <dbReference type="ARBA" id="ARBA00022741"/>
    </source>
</evidence>
<keyword evidence="7 9" id="KW-0520">NAD</keyword>
<protein>
    <recommendedName>
        <fullName evidence="9">NAD kinase</fullName>
        <ecNumber evidence="9">2.7.1.23</ecNumber>
    </recommendedName>
    <alternativeName>
        <fullName evidence="9">ATP-dependent NAD kinase</fullName>
    </alternativeName>
</protein>
<feature type="binding site" evidence="9">
    <location>
        <begin position="152"/>
        <end position="153"/>
    </location>
    <ligand>
        <name>NAD(+)</name>
        <dbReference type="ChEBI" id="CHEBI:57540"/>
    </ligand>
</feature>
<keyword evidence="3 9" id="KW-0547">Nucleotide-binding</keyword>
<dbReference type="PANTHER" id="PTHR20275">
    <property type="entry name" value="NAD KINASE"/>
    <property type="match status" value="1"/>
</dbReference>
<comment type="cofactor">
    <cofactor evidence="9">
        <name>a divalent metal cation</name>
        <dbReference type="ChEBI" id="CHEBI:60240"/>
    </cofactor>
</comment>
<dbReference type="GO" id="GO:0051287">
    <property type="term" value="F:NAD binding"/>
    <property type="evidence" value="ECO:0007669"/>
    <property type="project" value="UniProtKB-ARBA"/>
</dbReference>
<keyword evidence="5 9" id="KW-0067">ATP-binding</keyword>
<organism evidence="10 11">
    <name type="scientific">Fischerella muscicola CCMEE 5323</name>
    <dbReference type="NCBI Taxonomy" id="2019572"/>
    <lineage>
        <taxon>Bacteria</taxon>
        <taxon>Bacillati</taxon>
        <taxon>Cyanobacteriota</taxon>
        <taxon>Cyanophyceae</taxon>
        <taxon>Nostocales</taxon>
        <taxon>Hapalosiphonaceae</taxon>
        <taxon>Fischerella</taxon>
    </lineage>
</organism>
<keyword evidence="4 9" id="KW-0418">Kinase</keyword>
<feature type="active site" description="Proton acceptor" evidence="9">
    <location>
        <position position="78"/>
    </location>
</feature>
<dbReference type="GO" id="GO:0019674">
    <property type="term" value="P:NAD+ metabolic process"/>
    <property type="evidence" value="ECO:0007669"/>
    <property type="project" value="InterPro"/>
</dbReference>
<dbReference type="Gene3D" id="3.40.50.10330">
    <property type="entry name" value="Probable inorganic polyphosphate/atp-NAD kinase, domain 1"/>
    <property type="match status" value="1"/>
</dbReference>
<evidence type="ECO:0000256" key="7">
    <source>
        <dbReference type="ARBA" id="ARBA00023027"/>
    </source>
</evidence>
<dbReference type="InterPro" id="IPR017437">
    <property type="entry name" value="ATP-NAD_kinase_PpnK-typ_C"/>
</dbReference>
<comment type="similarity">
    <text evidence="9">Belongs to the NAD kinase family.</text>
</comment>
<dbReference type="InterPro" id="IPR002504">
    <property type="entry name" value="NADK"/>
</dbReference>
<keyword evidence="1 9" id="KW-0963">Cytoplasm</keyword>
<dbReference type="EC" id="2.7.1.23" evidence="9"/>
<keyword evidence="2 9" id="KW-0808">Transferase</keyword>